<evidence type="ECO:0000313" key="11">
    <source>
        <dbReference type="Proteomes" id="UP000806378"/>
    </source>
</evidence>
<dbReference type="Gramene" id="rna-gnl|WGS:JABURB|Cocit.L3570.1">
    <property type="protein sequence ID" value="cds-KAF7846923.1"/>
    <property type="gene ID" value="gene-BT93_L3570"/>
</dbReference>
<dbReference type="Proteomes" id="UP000806378">
    <property type="component" value="Unassembled WGS sequence"/>
</dbReference>
<evidence type="ECO:0000256" key="1">
    <source>
        <dbReference type="ARBA" id="ARBA00000900"/>
    </source>
</evidence>
<keyword evidence="7" id="KW-0862">Zinc</keyword>
<evidence type="ECO:0000259" key="9">
    <source>
        <dbReference type="PROSITE" id="PS50089"/>
    </source>
</evidence>
<dbReference type="EC" id="2.3.2.27" evidence="2"/>
<keyword evidence="3" id="KW-0808">Transferase</keyword>
<dbReference type="SMART" id="SM00184">
    <property type="entry name" value="RING"/>
    <property type="match status" value="1"/>
</dbReference>
<dbReference type="GO" id="GO:0008270">
    <property type="term" value="F:zinc ion binding"/>
    <property type="evidence" value="ECO:0007669"/>
    <property type="project" value="UniProtKB-KW"/>
</dbReference>
<dbReference type="EMBL" id="MU091561">
    <property type="protein sequence ID" value="KAF7846923.1"/>
    <property type="molecule type" value="Genomic_DNA"/>
</dbReference>
<dbReference type="PANTHER" id="PTHR15710">
    <property type="entry name" value="E3 UBIQUITIN-PROTEIN LIGASE PRAJA"/>
    <property type="match status" value="1"/>
</dbReference>
<evidence type="ECO:0000256" key="3">
    <source>
        <dbReference type="ARBA" id="ARBA00022679"/>
    </source>
</evidence>
<evidence type="ECO:0000256" key="6">
    <source>
        <dbReference type="ARBA" id="ARBA00022786"/>
    </source>
</evidence>
<keyword evidence="6" id="KW-0833">Ubl conjugation pathway</keyword>
<dbReference type="PROSITE" id="PS50089">
    <property type="entry name" value="ZF_RING_2"/>
    <property type="match status" value="1"/>
</dbReference>
<reference evidence="10" key="1">
    <citation type="submission" date="2020-05" db="EMBL/GenBank/DDBJ databases">
        <title>WGS assembly of Corymbia citriodora subspecies variegata.</title>
        <authorList>
            <person name="Barry K."/>
            <person name="Hundley H."/>
            <person name="Shu S."/>
            <person name="Jenkins J."/>
            <person name="Grimwood J."/>
            <person name="Baten A."/>
        </authorList>
    </citation>
    <scope>NUCLEOTIDE SEQUENCE</scope>
    <source>
        <strain evidence="10">CV2-018</strain>
    </source>
</reference>
<evidence type="ECO:0000256" key="2">
    <source>
        <dbReference type="ARBA" id="ARBA00012483"/>
    </source>
</evidence>
<feature type="domain" description="RING-type" evidence="9">
    <location>
        <begin position="229"/>
        <end position="270"/>
    </location>
</feature>
<evidence type="ECO:0000256" key="4">
    <source>
        <dbReference type="ARBA" id="ARBA00022723"/>
    </source>
</evidence>
<dbReference type="InterPro" id="IPR013083">
    <property type="entry name" value="Znf_RING/FYVE/PHD"/>
</dbReference>
<protein>
    <recommendedName>
        <fullName evidence="2">RING-type E3 ubiquitin transferase</fullName>
        <ecNumber evidence="2">2.3.2.27</ecNumber>
    </recommendedName>
</protein>
<comment type="catalytic activity">
    <reaction evidence="1">
        <text>S-ubiquitinyl-[E2 ubiquitin-conjugating enzyme]-L-cysteine + [acceptor protein]-L-lysine = [E2 ubiquitin-conjugating enzyme]-L-cysteine + N(6)-ubiquitinyl-[acceptor protein]-L-lysine.</text>
        <dbReference type="EC" id="2.3.2.27"/>
    </reaction>
</comment>
<sequence length="282" mass="31881">MEPEEGLELQLQELQKQLVKKQKFEESVSSIKSILQRCYPSASPSLRQSIYSVVCQVAKILNTRYTAPGFLLAGLELFKEAESLVSHPSEKEHLKSCIAQAREQLHIADNPTPESTKSNATRALIESRGYLFEGHLPVDREPPWAHWLVQSDLLNTVSMPTAAESSHQMEDPNMSETDVNLILELMNNLDMTSPEILDNIPASKEVVAKLPVITLSEEILVKMGCDAECAICKENLVVNDEMQELPCKHMYHLHCLKPWLDEHNSCPICRYELQTDDHAYES</sequence>
<comment type="caution">
    <text evidence="10">The sequence shown here is derived from an EMBL/GenBank/DDBJ whole genome shotgun (WGS) entry which is preliminary data.</text>
</comment>
<accession>A0A8T0CHD1</accession>
<gene>
    <name evidence="10" type="ORF">BT93_L3570</name>
</gene>
<dbReference type="GO" id="GO:0061630">
    <property type="term" value="F:ubiquitin protein ligase activity"/>
    <property type="evidence" value="ECO:0007669"/>
    <property type="project" value="UniProtKB-EC"/>
</dbReference>
<name>A0A8T0CHD1_CORYI</name>
<dbReference type="AlphaFoldDB" id="A0A8T0CHD1"/>
<evidence type="ECO:0000313" key="10">
    <source>
        <dbReference type="EMBL" id="KAF7846923.1"/>
    </source>
</evidence>
<dbReference type="GO" id="GO:0005737">
    <property type="term" value="C:cytoplasm"/>
    <property type="evidence" value="ECO:0007669"/>
    <property type="project" value="TreeGrafter"/>
</dbReference>
<evidence type="ECO:0000256" key="7">
    <source>
        <dbReference type="ARBA" id="ARBA00022833"/>
    </source>
</evidence>
<dbReference type="InterPro" id="IPR001841">
    <property type="entry name" value="Znf_RING"/>
</dbReference>
<dbReference type="Gene3D" id="3.30.40.10">
    <property type="entry name" value="Zinc/RING finger domain, C3HC4 (zinc finger)"/>
    <property type="match status" value="1"/>
</dbReference>
<keyword evidence="5 8" id="KW-0863">Zinc-finger</keyword>
<evidence type="ECO:0000256" key="5">
    <source>
        <dbReference type="ARBA" id="ARBA00022771"/>
    </source>
</evidence>
<evidence type="ECO:0000256" key="8">
    <source>
        <dbReference type="PROSITE-ProRule" id="PRU00175"/>
    </source>
</evidence>
<dbReference type="GO" id="GO:0016567">
    <property type="term" value="P:protein ubiquitination"/>
    <property type="evidence" value="ECO:0007669"/>
    <property type="project" value="UniProtKB-ARBA"/>
</dbReference>
<dbReference type="SUPFAM" id="SSF57850">
    <property type="entry name" value="RING/U-box"/>
    <property type="match status" value="1"/>
</dbReference>
<dbReference type="Pfam" id="PF13639">
    <property type="entry name" value="zf-RING_2"/>
    <property type="match status" value="1"/>
</dbReference>
<dbReference type="OrthoDB" id="8062037at2759"/>
<dbReference type="FunFam" id="3.30.40.10:FF:000127">
    <property type="entry name" value="E3 ubiquitin-protein ligase RNF181"/>
    <property type="match status" value="1"/>
</dbReference>
<dbReference type="PANTHER" id="PTHR15710:SF4">
    <property type="entry name" value="E3 UBIQUITIN-PROTEIN LIGASE AIP2"/>
    <property type="match status" value="1"/>
</dbReference>
<keyword evidence="4" id="KW-0479">Metal-binding</keyword>
<proteinExistence type="predicted"/>
<keyword evidence="11" id="KW-1185">Reference proteome</keyword>
<organism evidence="10 11">
    <name type="scientific">Corymbia citriodora subsp. variegata</name>
    <dbReference type="NCBI Taxonomy" id="360336"/>
    <lineage>
        <taxon>Eukaryota</taxon>
        <taxon>Viridiplantae</taxon>
        <taxon>Streptophyta</taxon>
        <taxon>Embryophyta</taxon>
        <taxon>Tracheophyta</taxon>
        <taxon>Spermatophyta</taxon>
        <taxon>Magnoliopsida</taxon>
        <taxon>eudicotyledons</taxon>
        <taxon>Gunneridae</taxon>
        <taxon>Pentapetalae</taxon>
        <taxon>rosids</taxon>
        <taxon>malvids</taxon>
        <taxon>Myrtales</taxon>
        <taxon>Myrtaceae</taxon>
        <taxon>Myrtoideae</taxon>
        <taxon>Eucalypteae</taxon>
        <taxon>Corymbia</taxon>
    </lineage>
</organism>